<gene>
    <name evidence="1" type="ORF">QNH24_11520</name>
</gene>
<evidence type="ECO:0000313" key="1">
    <source>
        <dbReference type="EMBL" id="WHY53830.1"/>
    </source>
</evidence>
<sequence length="460" mass="53754">MSRMVKKSNGFPLRFKQYVNNSVATNTKNNINFRKKNEELNDFLKHHILNYSNVNQTIIGSYLFKLLHSSAFDTALYQNERINILKDIYNYTEKNSAWSDLWKTSKFIEEHVLKKHGVIDHQVSSEILDMIRLHMPYAKFIVGLENDYNPIIQTPPFYITEKLLNYIEYESSIGRKKGRELFTIQTQTVEFASYLVHSFGLYRDTHMDLLAQNGLTNQTVNSIKLPRQLAEFNMMIEFIENNRQYTMNPNGVVIDCYNCEDIDQVIIIEQNGYVLWKVIFKQKGIRLNQKGDLVQDGNGAEYCGYFSPSYFPRSTFSEHITHIDFELAIYDFVMECYADIICGTALINEYFKRDVVNVGSIAMQDDKITEINSKMGMRFIPRKVYQSVKEKTKTKIEYEQELKKYFIAGHIRKLPTGHSPSKEAVAHAQEFGIELPSNYTFVRPYETGEEKLRSHYTKIL</sequence>
<dbReference type="RefSeq" id="WP_283872296.1">
    <property type="nucleotide sequence ID" value="NZ_CP126101.1"/>
</dbReference>
<accession>A0AAX3X509</accession>
<dbReference type="Proteomes" id="UP001178322">
    <property type="component" value="Chromosome"/>
</dbReference>
<proteinExistence type="predicted"/>
<reference evidence="1" key="1">
    <citation type="submission" date="2023-05" db="EMBL/GenBank/DDBJ databases">
        <title>Comparative genomics of Bacillaceae isolates and their secondary metabolite potential.</title>
        <authorList>
            <person name="Song L."/>
            <person name="Nielsen L.J."/>
            <person name="Mohite O."/>
            <person name="Xu X."/>
            <person name="Weber T."/>
            <person name="Kovacs A.T."/>
        </authorList>
    </citation>
    <scope>NUCLEOTIDE SEQUENCE</scope>
    <source>
        <strain evidence="1">LY1</strain>
    </source>
</reference>
<evidence type="ECO:0000313" key="2">
    <source>
        <dbReference type="Proteomes" id="UP001178322"/>
    </source>
</evidence>
<name>A0AAX3X509_9BACI</name>
<dbReference type="EMBL" id="CP126101">
    <property type="protein sequence ID" value="WHY53830.1"/>
    <property type="molecule type" value="Genomic_DNA"/>
</dbReference>
<organism evidence="1 2">
    <name type="scientific">Lysinibacillus pakistanensis</name>
    <dbReference type="NCBI Taxonomy" id="759811"/>
    <lineage>
        <taxon>Bacteria</taxon>
        <taxon>Bacillati</taxon>
        <taxon>Bacillota</taxon>
        <taxon>Bacilli</taxon>
        <taxon>Bacillales</taxon>
        <taxon>Bacillaceae</taxon>
        <taxon>Lysinibacillus</taxon>
    </lineage>
</organism>
<dbReference type="AlphaFoldDB" id="A0AAX3X509"/>
<protein>
    <submittedName>
        <fullName evidence="1">Uncharacterized protein</fullName>
    </submittedName>
</protein>